<keyword evidence="5" id="KW-1185">Reference proteome</keyword>
<proteinExistence type="predicted"/>
<dbReference type="CDD" id="cd00081">
    <property type="entry name" value="Hint"/>
    <property type="match status" value="1"/>
</dbReference>
<evidence type="ECO:0000259" key="3">
    <source>
        <dbReference type="Pfam" id="PF01079"/>
    </source>
</evidence>
<name>A0A9N8E8V8_9STRA</name>
<protein>
    <submittedName>
        <fullName evidence="4">Desert hedgehog protein</fullName>
    </submittedName>
</protein>
<feature type="transmembrane region" description="Helical" evidence="1">
    <location>
        <begin position="239"/>
        <end position="259"/>
    </location>
</feature>
<feature type="transmembrane region" description="Helical" evidence="1">
    <location>
        <begin position="265"/>
        <end position="282"/>
    </location>
</feature>
<feature type="domain" description="Hedgehog protein Hint" evidence="3">
    <location>
        <begin position="21"/>
        <end position="179"/>
    </location>
</feature>
<dbReference type="InterPro" id="IPR001767">
    <property type="entry name" value="Hedgehog_Hint"/>
</dbReference>
<keyword evidence="1" id="KW-1133">Transmembrane helix</keyword>
<dbReference type="AlphaFoldDB" id="A0A9N8E8V8"/>
<keyword evidence="1" id="KW-0812">Transmembrane</keyword>
<dbReference type="PANTHER" id="PTHR11889">
    <property type="entry name" value="HEDGEHOG"/>
    <property type="match status" value="1"/>
</dbReference>
<dbReference type="SUPFAM" id="SSF51294">
    <property type="entry name" value="Hedgehog/intein (Hint) domain"/>
    <property type="match status" value="1"/>
</dbReference>
<feature type="signal peptide" evidence="2">
    <location>
        <begin position="1"/>
        <end position="20"/>
    </location>
</feature>
<reference evidence="4" key="1">
    <citation type="submission" date="2020-06" db="EMBL/GenBank/DDBJ databases">
        <authorList>
            <consortium name="Plant Systems Biology data submission"/>
        </authorList>
    </citation>
    <scope>NUCLEOTIDE SEQUENCE</scope>
    <source>
        <strain evidence="4">D6</strain>
    </source>
</reference>
<evidence type="ECO:0000313" key="4">
    <source>
        <dbReference type="EMBL" id="CAB9514175.1"/>
    </source>
</evidence>
<comment type="caution">
    <text evidence="4">The sequence shown here is derived from an EMBL/GenBank/DDBJ whole genome shotgun (WGS) entry which is preliminary data.</text>
</comment>
<sequence length="298" mass="33707">MTSMLLWFMGAAILATTCSAESDKSAFCFSGKARVSVYGKGSILMSELSVGDFVVTGNDKERYEQVYAFGHYKERADPIEFLAIHTFPFDRNKRPLEITGQHMVYLHNKQNPVRADSLKVGDILRGDHYTGLTVTKIKKVKRREQYAPLTPHGTLLVDGIVASSYISLQEDAREHIELGENGFTVKISQRVMVHMFLSPLRMYCLGWSKEPCDSYNEDGLPPFVAFGLNLADWGIRQNVFVQLIGLAVFFMILLPVYLIEDLAGPEHGPLMLVIAIFTLVLYKKSNYRVRIKIRHHGQ</sequence>
<dbReference type="PANTHER" id="PTHR11889:SF31">
    <property type="entry name" value="PROTEIN HEDGEHOG"/>
    <property type="match status" value="1"/>
</dbReference>
<dbReference type="Proteomes" id="UP001153069">
    <property type="component" value="Unassembled WGS sequence"/>
</dbReference>
<dbReference type="GO" id="GO:0016540">
    <property type="term" value="P:protein autoprocessing"/>
    <property type="evidence" value="ECO:0007669"/>
    <property type="project" value="InterPro"/>
</dbReference>
<dbReference type="OrthoDB" id="5212at2759"/>
<organism evidence="4 5">
    <name type="scientific">Seminavis robusta</name>
    <dbReference type="NCBI Taxonomy" id="568900"/>
    <lineage>
        <taxon>Eukaryota</taxon>
        <taxon>Sar</taxon>
        <taxon>Stramenopiles</taxon>
        <taxon>Ochrophyta</taxon>
        <taxon>Bacillariophyta</taxon>
        <taxon>Bacillariophyceae</taxon>
        <taxon>Bacillariophycidae</taxon>
        <taxon>Naviculales</taxon>
        <taxon>Naviculaceae</taxon>
        <taxon>Seminavis</taxon>
    </lineage>
</organism>
<evidence type="ECO:0000313" key="5">
    <source>
        <dbReference type="Proteomes" id="UP001153069"/>
    </source>
</evidence>
<evidence type="ECO:0000256" key="1">
    <source>
        <dbReference type="SAM" id="Phobius"/>
    </source>
</evidence>
<dbReference type="InterPro" id="IPR036844">
    <property type="entry name" value="Hint_dom_sf"/>
</dbReference>
<dbReference type="InterPro" id="IPR050387">
    <property type="entry name" value="Hedgehog_Signaling"/>
</dbReference>
<accession>A0A9N8E8V8</accession>
<dbReference type="Pfam" id="PF01079">
    <property type="entry name" value="Hint"/>
    <property type="match status" value="1"/>
</dbReference>
<dbReference type="EMBL" id="CAICTM010000636">
    <property type="protein sequence ID" value="CAB9514175.1"/>
    <property type="molecule type" value="Genomic_DNA"/>
</dbReference>
<keyword evidence="1" id="KW-0472">Membrane</keyword>
<dbReference type="Gene3D" id="2.170.16.10">
    <property type="entry name" value="Hedgehog/Intein (Hint) domain"/>
    <property type="match status" value="1"/>
</dbReference>
<gene>
    <name evidence="4" type="ORF">SEMRO_637_G179360.1</name>
</gene>
<keyword evidence="2" id="KW-0732">Signal</keyword>
<feature type="chain" id="PRO_5040479319" evidence="2">
    <location>
        <begin position="21"/>
        <end position="298"/>
    </location>
</feature>
<evidence type="ECO:0000256" key="2">
    <source>
        <dbReference type="SAM" id="SignalP"/>
    </source>
</evidence>